<evidence type="ECO:0000256" key="8">
    <source>
        <dbReference type="RuleBase" id="RU361189"/>
    </source>
</evidence>
<dbReference type="PANTHER" id="PTHR11629">
    <property type="entry name" value="VACUOLAR PROTON ATPASES"/>
    <property type="match status" value="1"/>
</dbReference>
<organism evidence="9 10">
    <name type="scientific">Sporisorium scitamineum</name>
    <dbReference type="NCBI Taxonomy" id="49012"/>
    <lineage>
        <taxon>Eukaryota</taxon>
        <taxon>Fungi</taxon>
        <taxon>Dikarya</taxon>
        <taxon>Basidiomycota</taxon>
        <taxon>Ustilaginomycotina</taxon>
        <taxon>Ustilaginomycetes</taxon>
        <taxon>Ustilaginales</taxon>
        <taxon>Ustilaginaceae</taxon>
        <taxon>Sporisorium</taxon>
    </lineage>
</organism>
<keyword evidence="10" id="KW-1185">Reference proteome</keyword>
<dbReference type="GO" id="GO:0007035">
    <property type="term" value="P:vacuolar acidification"/>
    <property type="evidence" value="ECO:0007669"/>
    <property type="project" value="TreeGrafter"/>
</dbReference>
<dbReference type="AlphaFoldDB" id="A0A0F7SB58"/>
<evidence type="ECO:0000256" key="5">
    <source>
        <dbReference type="ARBA" id="ARBA00022989"/>
    </source>
</evidence>
<dbReference type="GO" id="GO:0000329">
    <property type="term" value="C:fungal-type vacuole membrane"/>
    <property type="evidence" value="ECO:0007669"/>
    <property type="project" value="TreeGrafter"/>
</dbReference>
<proteinExistence type="inferred from homology"/>
<evidence type="ECO:0000313" key="9">
    <source>
        <dbReference type="EMBL" id="CDW98105.1"/>
    </source>
</evidence>
<accession>A0A0F7SB58</accession>
<sequence>MPEEESLFRSATMSLIQLYIPSETAHATVQELGELGNVMFKDLNPDVSPFQRSFVTDIRRLDEMERRIRFL</sequence>
<evidence type="ECO:0000313" key="10">
    <source>
        <dbReference type="Proteomes" id="UP000242770"/>
    </source>
</evidence>
<keyword evidence="4" id="KW-0812">Transmembrane</keyword>
<reference evidence="10" key="1">
    <citation type="submission" date="2014-06" db="EMBL/GenBank/DDBJ databases">
        <authorList>
            <person name="Berkman P.J."/>
        </authorList>
    </citation>
    <scope>NUCLEOTIDE SEQUENCE [LARGE SCALE GENOMIC DNA]</scope>
</reference>
<evidence type="ECO:0000256" key="1">
    <source>
        <dbReference type="ARBA" id="ARBA00004141"/>
    </source>
</evidence>
<feature type="non-terminal residue" evidence="9">
    <location>
        <position position="71"/>
    </location>
</feature>
<dbReference type="GO" id="GO:0033179">
    <property type="term" value="C:proton-transporting V-type ATPase, V0 domain"/>
    <property type="evidence" value="ECO:0007669"/>
    <property type="project" value="InterPro"/>
</dbReference>
<gene>
    <name evidence="9" type="primary">SSCI47590.1</name>
</gene>
<dbReference type="PANTHER" id="PTHR11629:SF63">
    <property type="entry name" value="V-TYPE PROTON ATPASE SUBUNIT A"/>
    <property type="match status" value="1"/>
</dbReference>
<keyword evidence="3 8" id="KW-0813">Transport</keyword>
<keyword evidence="8" id="KW-0375">Hydrogen ion transport</keyword>
<evidence type="ECO:0000256" key="2">
    <source>
        <dbReference type="ARBA" id="ARBA00009904"/>
    </source>
</evidence>
<dbReference type="InterPro" id="IPR002490">
    <property type="entry name" value="V-ATPase_116kDa_su"/>
</dbReference>
<dbReference type="GO" id="GO:0046961">
    <property type="term" value="F:proton-transporting ATPase activity, rotational mechanism"/>
    <property type="evidence" value="ECO:0007669"/>
    <property type="project" value="InterPro"/>
</dbReference>
<dbReference type="Proteomes" id="UP000242770">
    <property type="component" value="Unassembled WGS sequence"/>
</dbReference>
<keyword evidence="5" id="KW-1133">Transmembrane helix</keyword>
<dbReference type="Pfam" id="PF01496">
    <property type="entry name" value="V_ATPase_I"/>
    <property type="match status" value="1"/>
</dbReference>
<keyword evidence="6 8" id="KW-0406">Ion transport</keyword>
<protein>
    <recommendedName>
        <fullName evidence="8">V-type proton ATPase subunit a</fullName>
    </recommendedName>
</protein>
<evidence type="ECO:0000256" key="3">
    <source>
        <dbReference type="ARBA" id="ARBA00022448"/>
    </source>
</evidence>
<comment type="function">
    <text evidence="8">Essential component of the vacuolar proton pump (V-ATPase), a multimeric enzyme that catalyzes the translocation of protons across the membranes. Required for assembly and activity of the V-ATPase.</text>
</comment>
<evidence type="ECO:0000256" key="4">
    <source>
        <dbReference type="ARBA" id="ARBA00022692"/>
    </source>
</evidence>
<dbReference type="EMBL" id="CCFA01002842">
    <property type="protein sequence ID" value="CDW98105.1"/>
    <property type="molecule type" value="Genomic_DNA"/>
</dbReference>
<dbReference type="STRING" id="49012.A0A0F7SB58"/>
<comment type="similarity">
    <text evidence="2 8">Belongs to the V-ATPase 116 kDa subunit family.</text>
</comment>
<keyword evidence="7" id="KW-0472">Membrane</keyword>
<dbReference type="GO" id="GO:0016471">
    <property type="term" value="C:vacuolar proton-transporting V-type ATPase complex"/>
    <property type="evidence" value="ECO:0007669"/>
    <property type="project" value="TreeGrafter"/>
</dbReference>
<comment type="subcellular location">
    <subcellularLocation>
        <location evidence="1">Membrane</location>
        <topology evidence="1">Multi-pass membrane protein</topology>
    </subcellularLocation>
</comment>
<evidence type="ECO:0000256" key="6">
    <source>
        <dbReference type="ARBA" id="ARBA00023065"/>
    </source>
</evidence>
<evidence type="ECO:0000256" key="7">
    <source>
        <dbReference type="ARBA" id="ARBA00023136"/>
    </source>
</evidence>
<dbReference type="GO" id="GO:0051117">
    <property type="term" value="F:ATPase binding"/>
    <property type="evidence" value="ECO:0007669"/>
    <property type="project" value="TreeGrafter"/>
</dbReference>
<name>A0A0F7SB58_9BASI</name>